<dbReference type="GO" id="GO:0030488">
    <property type="term" value="P:tRNA methylation"/>
    <property type="evidence" value="ECO:0007669"/>
    <property type="project" value="TreeGrafter"/>
</dbReference>
<sequence length="175" mass="19996">MEMLAVGGRMIYSTCSLNPIEDEAILIELLDYARGSVELVDVSDRLTDLKRTPGVSQWKVFDKDMTCYEKYEDVPEALRHKITPTMFPPPPEKAAGYNLHRSFRILPHHQDTGAFFVAVLHKTADFPWAKSASTAEDGETERAYKVPPAKKMKVIFKEDPFVFLPADDPRWHELQ</sequence>
<keyword evidence="1" id="KW-0694">RNA-binding</keyword>
<dbReference type="InterPro" id="IPR001678">
    <property type="entry name" value="MeTrfase_RsmB-F_NOP2_dom"/>
</dbReference>
<dbReference type="AlphaFoldDB" id="A0A914WK23"/>
<dbReference type="SUPFAM" id="SSF53335">
    <property type="entry name" value="S-adenosyl-L-methionine-dependent methyltransferases"/>
    <property type="match status" value="1"/>
</dbReference>
<dbReference type="InterPro" id="IPR023267">
    <property type="entry name" value="RCMT"/>
</dbReference>
<dbReference type="PRINTS" id="PR02008">
    <property type="entry name" value="RCMTFAMILY"/>
</dbReference>
<dbReference type="PANTHER" id="PTHR22808">
    <property type="entry name" value="NCL1 YEAST -RELATED NOL1/NOP2/FMU SUN DOMAIN-CONTAINING"/>
    <property type="match status" value="1"/>
</dbReference>
<protein>
    <submittedName>
        <fullName evidence="4">SAM-dependent MTase RsmB/NOP-type domain-containing protein</fullName>
    </submittedName>
</protein>
<dbReference type="GO" id="GO:0016428">
    <property type="term" value="F:tRNA (cytidine-5-)-methyltransferase activity"/>
    <property type="evidence" value="ECO:0007669"/>
    <property type="project" value="TreeGrafter"/>
</dbReference>
<dbReference type="GO" id="GO:0005634">
    <property type="term" value="C:nucleus"/>
    <property type="evidence" value="ECO:0007669"/>
    <property type="project" value="TreeGrafter"/>
</dbReference>
<feature type="active site" description="Nucleophile" evidence="1">
    <location>
        <position position="15"/>
    </location>
</feature>
<evidence type="ECO:0000256" key="1">
    <source>
        <dbReference type="PROSITE-ProRule" id="PRU01023"/>
    </source>
</evidence>
<name>A0A914WK23_9BILA</name>
<reference evidence="4" key="1">
    <citation type="submission" date="2022-11" db="UniProtKB">
        <authorList>
            <consortium name="WormBaseParasite"/>
        </authorList>
    </citation>
    <scope>IDENTIFICATION</scope>
</reference>
<keyword evidence="3" id="KW-1185">Reference proteome</keyword>
<dbReference type="InterPro" id="IPR029063">
    <property type="entry name" value="SAM-dependent_MTases_sf"/>
</dbReference>
<dbReference type="WBParaSite" id="PSAMB.scaffold4486size14447.g24480.t1">
    <property type="protein sequence ID" value="PSAMB.scaffold4486size14447.g24480.t1"/>
    <property type="gene ID" value="PSAMB.scaffold4486size14447.g24480"/>
</dbReference>
<evidence type="ECO:0000313" key="4">
    <source>
        <dbReference type="WBParaSite" id="PSAMB.scaffold4486size14447.g24480.t1"/>
    </source>
</evidence>
<comment type="caution">
    <text evidence="1">Lacks conserved residue(s) required for the propagation of feature annotation.</text>
</comment>
<evidence type="ECO:0000259" key="2">
    <source>
        <dbReference type="PROSITE" id="PS51686"/>
    </source>
</evidence>
<comment type="similarity">
    <text evidence="1">Belongs to the class I-like SAM-binding methyltransferase superfamily. RsmB/NOP family.</text>
</comment>
<feature type="domain" description="SAM-dependent MTase RsmB/NOP-type" evidence="2">
    <location>
        <begin position="1"/>
        <end position="123"/>
    </location>
</feature>
<accession>A0A914WK23</accession>
<evidence type="ECO:0000313" key="3">
    <source>
        <dbReference type="Proteomes" id="UP000887566"/>
    </source>
</evidence>
<dbReference type="GO" id="GO:0000049">
    <property type="term" value="F:tRNA binding"/>
    <property type="evidence" value="ECO:0007669"/>
    <property type="project" value="TreeGrafter"/>
</dbReference>
<dbReference type="PANTHER" id="PTHR22808:SF1">
    <property type="entry name" value="RNA CYTOSINE-C(5)-METHYLTRANSFERASE NSUN2-RELATED"/>
    <property type="match status" value="1"/>
</dbReference>
<dbReference type="PROSITE" id="PS51686">
    <property type="entry name" value="SAM_MT_RSMB_NOP"/>
    <property type="match status" value="1"/>
</dbReference>
<keyword evidence="1" id="KW-0489">Methyltransferase</keyword>
<keyword evidence="1" id="KW-0808">Transferase</keyword>
<keyword evidence="1" id="KW-0949">S-adenosyl-L-methionine</keyword>
<organism evidence="3 4">
    <name type="scientific">Plectus sambesii</name>
    <dbReference type="NCBI Taxonomy" id="2011161"/>
    <lineage>
        <taxon>Eukaryota</taxon>
        <taxon>Metazoa</taxon>
        <taxon>Ecdysozoa</taxon>
        <taxon>Nematoda</taxon>
        <taxon>Chromadorea</taxon>
        <taxon>Plectida</taxon>
        <taxon>Plectina</taxon>
        <taxon>Plectoidea</taxon>
        <taxon>Plectidae</taxon>
        <taxon>Plectus</taxon>
    </lineage>
</organism>
<dbReference type="Proteomes" id="UP000887566">
    <property type="component" value="Unplaced"/>
</dbReference>
<proteinExistence type="inferred from homology"/>
<dbReference type="GO" id="GO:0005737">
    <property type="term" value="C:cytoplasm"/>
    <property type="evidence" value="ECO:0007669"/>
    <property type="project" value="TreeGrafter"/>
</dbReference>
<dbReference type="Gene3D" id="3.40.50.150">
    <property type="entry name" value="Vaccinia Virus protein VP39"/>
    <property type="match status" value="1"/>
</dbReference>